<dbReference type="PANTHER" id="PTHR47075">
    <property type="entry name" value="TRANSCRIPTION FACTOR BHLH47"/>
    <property type="match status" value="1"/>
</dbReference>
<dbReference type="Gene3D" id="4.10.280.10">
    <property type="entry name" value="Helix-loop-helix DNA-binding domain"/>
    <property type="match status" value="1"/>
</dbReference>
<dbReference type="Pfam" id="PF23177">
    <property type="entry name" value="bHLH_IRO3"/>
    <property type="match status" value="1"/>
</dbReference>
<comment type="caution">
    <text evidence="8">The sequence shown here is derived from an EMBL/GenBank/DDBJ whole genome shotgun (WGS) entry which is preliminary data.</text>
</comment>
<dbReference type="AlphaFoldDB" id="A0A1R3I947"/>
<keyword evidence="6" id="KW-0175">Coiled coil</keyword>
<evidence type="ECO:0000256" key="2">
    <source>
        <dbReference type="ARBA" id="ARBA00023015"/>
    </source>
</evidence>
<evidence type="ECO:0000259" key="7">
    <source>
        <dbReference type="PROSITE" id="PS50888"/>
    </source>
</evidence>
<evidence type="ECO:0000256" key="1">
    <source>
        <dbReference type="ARBA" id="ARBA00004123"/>
    </source>
</evidence>
<sequence>MGSEAPAPLVEKTNTAVETSVGRTCATKTKGKGKIPKRINKAEREKLKRERLNEHFLDLANALDPNLQNNGKASILCEATRLLKDLFGQIESLRKENASLLSESHYVNIEKNELKEENSTLETQIKKLRSEIGTRVAPSKPDLNEPLPGIQQSQLPSHFHRDHPGLPTAEPALQQPSALLVVPIHTDIQPYPVPDSTQPAAKPNSIVSKPHARYPTAADSWPSQLLGKHPAVSNEFRLDDNCRTEDRSPSNFYASVRAIESASRADDRQWLTYWVLYSMITLVELTFAKVIEWLPFWSYAKLIFTCWLVIPYFSGAAYVYEHYLRPLFLNPQQTINIWYVPRKKDFFSQPDDVLTAAEKYMEQNGKEAFENLIHRADRSRTSGFIYDDDGYRH</sequence>
<dbReference type="EMBL" id="AWUE01018643">
    <property type="protein sequence ID" value="OMO79107.1"/>
    <property type="molecule type" value="Genomic_DNA"/>
</dbReference>
<dbReference type="InterPro" id="IPR036638">
    <property type="entry name" value="HLH_DNA-bd_sf"/>
</dbReference>
<feature type="domain" description="BHLH" evidence="7">
    <location>
        <begin position="36"/>
        <end position="86"/>
    </location>
</feature>
<dbReference type="SUPFAM" id="SSF47459">
    <property type="entry name" value="HLH, helix-loop-helix DNA-binding domain"/>
    <property type="match status" value="1"/>
</dbReference>
<dbReference type="CDD" id="cd11446">
    <property type="entry name" value="bHLH_AtILR3_like"/>
    <property type="match status" value="1"/>
</dbReference>
<dbReference type="GO" id="GO:0003677">
    <property type="term" value="F:DNA binding"/>
    <property type="evidence" value="ECO:0007669"/>
    <property type="project" value="UniProtKB-KW"/>
</dbReference>
<dbReference type="PANTHER" id="PTHR47075:SF9">
    <property type="entry name" value="TRANSCRIPTION FACTOR BHLH47"/>
    <property type="match status" value="1"/>
</dbReference>
<feature type="coiled-coil region" evidence="6">
    <location>
        <begin position="83"/>
        <end position="131"/>
    </location>
</feature>
<evidence type="ECO:0000313" key="8">
    <source>
        <dbReference type="EMBL" id="OMO79107.1"/>
    </source>
</evidence>
<keyword evidence="9" id="KW-1185">Reference proteome</keyword>
<organism evidence="8 9">
    <name type="scientific">Corchorus olitorius</name>
    <dbReference type="NCBI Taxonomy" id="93759"/>
    <lineage>
        <taxon>Eukaryota</taxon>
        <taxon>Viridiplantae</taxon>
        <taxon>Streptophyta</taxon>
        <taxon>Embryophyta</taxon>
        <taxon>Tracheophyta</taxon>
        <taxon>Spermatophyta</taxon>
        <taxon>Magnoliopsida</taxon>
        <taxon>eudicotyledons</taxon>
        <taxon>Gunneridae</taxon>
        <taxon>Pentapetalae</taxon>
        <taxon>rosids</taxon>
        <taxon>malvids</taxon>
        <taxon>Malvales</taxon>
        <taxon>Malvaceae</taxon>
        <taxon>Grewioideae</taxon>
        <taxon>Apeibeae</taxon>
        <taxon>Corchorus</taxon>
    </lineage>
</organism>
<evidence type="ECO:0000256" key="5">
    <source>
        <dbReference type="ARBA" id="ARBA00023242"/>
    </source>
</evidence>
<protein>
    <submittedName>
        <fullName evidence="8">TB2/DP1/HVA22-related protein</fullName>
    </submittedName>
</protein>
<dbReference type="InterPro" id="IPR057075">
    <property type="entry name" value="bHLH_IRO3"/>
</dbReference>
<reference evidence="9" key="1">
    <citation type="submission" date="2013-09" db="EMBL/GenBank/DDBJ databases">
        <title>Corchorus olitorius genome sequencing.</title>
        <authorList>
            <person name="Alam M."/>
            <person name="Haque M.S."/>
            <person name="Islam M.S."/>
            <person name="Emdad E.M."/>
            <person name="Islam M.M."/>
            <person name="Ahmed B."/>
            <person name="Halim A."/>
            <person name="Hossen Q.M.M."/>
            <person name="Hossain M.Z."/>
            <person name="Ahmed R."/>
            <person name="Khan M.M."/>
            <person name="Islam R."/>
            <person name="Rashid M.M."/>
            <person name="Khan S.A."/>
            <person name="Rahman M.S."/>
            <person name="Alam M."/>
            <person name="Yahiya A.S."/>
            <person name="Khan M.S."/>
            <person name="Azam M.S."/>
            <person name="Haque T."/>
            <person name="Lashkar M.Z.H."/>
            <person name="Akhand A.I."/>
            <person name="Morshed G."/>
            <person name="Roy S."/>
            <person name="Uddin K.S."/>
            <person name="Rabeya T."/>
            <person name="Hossain A.S."/>
            <person name="Chowdhury A."/>
            <person name="Snigdha A.R."/>
            <person name="Mortoza M.S."/>
            <person name="Matin S.A."/>
            <person name="Hoque S.M.E."/>
            <person name="Islam M.K."/>
            <person name="Roy D.K."/>
            <person name="Haider R."/>
            <person name="Moosa M.M."/>
            <person name="Elias S.M."/>
            <person name="Hasan A.M."/>
            <person name="Jahan S."/>
            <person name="Shafiuddin M."/>
            <person name="Mahmood N."/>
            <person name="Shommy N.S."/>
        </authorList>
    </citation>
    <scope>NUCLEOTIDE SEQUENCE [LARGE SCALE GENOMIC DNA]</scope>
    <source>
        <strain evidence="9">cv. O-4</strain>
    </source>
</reference>
<keyword evidence="2" id="KW-0805">Transcription regulation</keyword>
<evidence type="ECO:0000313" key="9">
    <source>
        <dbReference type="Proteomes" id="UP000187203"/>
    </source>
</evidence>
<evidence type="ECO:0000256" key="3">
    <source>
        <dbReference type="ARBA" id="ARBA00023125"/>
    </source>
</evidence>
<gene>
    <name evidence="8" type="ORF">COLO4_24543</name>
</gene>
<dbReference type="OrthoDB" id="1931098at2759"/>
<dbReference type="InterPro" id="IPR004345">
    <property type="entry name" value="TB2_DP1_HVA22"/>
</dbReference>
<dbReference type="PROSITE" id="PS50888">
    <property type="entry name" value="BHLH"/>
    <property type="match status" value="1"/>
</dbReference>
<accession>A0A1R3I947</accession>
<dbReference type="GO" id="GO:0005634">
    <property type="term" value="C:nucleus"/>
    <property type="evidence" value="ECO:0007669"/>
    <property type="project" value="UniProtKB-SubCell"/>
</dbReference>
<keyword evidence="5" id="KW-0539">Nucleus</keyword>
<evidence type="ECO:0000256" key="6">
    <source>
        <dbReference type="SAM" id="Coils"/>
    </source>
</evidence>
<keyword evidence="3" id="KW-0238">DNA-binding</keyword>
<name>A0A1R3I947_9ROSI</name>
<proteinExistence type="predicted"/>
<dbReference type="Pfam" id="PF03134">
    <property type="entry name" value="TB2_DP1_HVA22"/>
    <property type="match status" value="1"/>
</dbReference>
<keyword evidence="4" id="KW-0804">Transcription</keyword>
<dbReference type="STRING" id="93759.A0A1R3I947"/>
<evidence type="ECO:0000256" key="4">
    <source>
        <dbReference type="ARBA" id="ARBA00023163"/>
    </source>
</evidence>
<dbReference type="InterPro" id="IPR011598">
    <property type="entry name" value="bHLH_dom"/>
</dbReference>
<dbReference type="GO" id="GO:0046983">
    <property type="term" value="F:protein dimerization activity"/>
    <property type="evidence" value="ECO:0007669"/>
    <property type="project" value="InterPro"/>
</dbReference>
<dbReference type="Proteomes" id="UP000187203">
    <property type="component" value="Unassembled WGS sequence"/>
</dbReference>
<comment type="subcellular location">
    <subcellularLocation>
        <location evidence="1">Nucleus</location>
    </subcellularLocation>
</comment>